<protein>
    <submittedName>
        <fullName evidence="2">Uncharacterized protein</fullName>
    </submittedName>
</protein>
<keyword evidence="1" id="KW-0812">Transmembrane</keyword>
<gene>
    <name evidence="2" type="ORF">S06H3_59401</name>
</gene>
<evidence type="ECO:0000256" key="1">
    <source>
        <dbReference type="SAM" id="Phobius"/>
    </source>
</evidence>
<proteinExistence type="predicted"/>
<evidence type="ECO:0000313" key="2">
    <source>
        <dbReference type="EMBL" id="GAI48999.1"/>
    </source>
</evidence>
<feature type="transmembrane region" description="Helical" evidence="1">
    <location>
        <begin position="12"/>
        <end position="29"/>
    </location>
</feature>
<comment type="caution">
    <text evidence="2">The sequence shown here is derived from an EMBL/GenBank/DDBJ whole genome shotgun (WGS) entry which is preliminary data.</text>
</comment>
<accession>X1R0D2</accession>
<dbReference type="EMBL" id="BARV01038588">
    <property type="protein sequence ID" value="GAI48999.1"/>
    <property type="molecule type" value="Genomic_DNA"/>
</dbReference>
<sequence>MDNGGAGGFWENFGILIPVIIIMLFSIFFKRRRGGKTHLEMVASLLSEINHNLEITDTFSSNWQIKKKLKTDNWNRNKDKIDFLDQELQNNLSNAFSLAEDFNQRIADAKRYKSTSYLAGIQADKLIEPLAKSKNELDEWLQANYQAELSQRGRGLFG</sequence>
<organism evidence="2">
    <name type="scientific">marine sediment metagenome</name>
    <dbReference type="NCBI Taxonomy" id="412755"/>
    <lineage>
        <taxon>unclassified sequences</taxon>
        <taxon>metagenomes</taxon>
        <taxon>ecological metagenomes</taxon>
    </lineage>
</organism>
<reference evidence="2" key="1">
    <citation type="journal article" date="2014" name="Front. Microbiol.">
        <title>High frequency of phylogenetically diverse reductive dehalogenase-homologous genes in deep subseafloor sedimentary metagenomes.</title>
        <authorList>
            <person name="Kawai M."/>
            <person name="Futagami T."/>
            <person name="Toyoda A."/>
            <person name="Takaki Y."/>
            <person name="Nishi S."/>
            <person name="Hori S."/>
            <person name="Arai W."/>
            <person name="Tsubouchi T."/>
            <person name="Morono Y."/>
            <person name="Uchiyama I."/>
            <person name="Ito T."/>
            <person name="Fujiyama A."/>
            <person name="Inagaki F."/>
            <person name="Takami H."/>
        </authorList>
    </citation>
    <scope>NUCLEOTIDE SEQUENCE</scope>
    <source>
        <strain evidence="2">Expedition CK06-06</strain>
    </source>
</reference>
<keyword evidence="1" id="KW-1133">Transmembrane helix</keyword>
<dbReference type="AlphaFoldDB" id="X1R0D2"/>
<keyword evidence="1" id="KW-0472">Membrane</keyword>
<name>X1R0D2_9ZZZZ</name>